<dbReference type="GO" id="GO:0000155">
    <property type="term" value="F:phosphorelay sensor kinase activity"/>
    <property type="evidence" value="ECO:0007669"/>
    <property type="project" value="InterPro"/>
</dbReference>
<dbReference type="SUPFAM" id="SSF158472">
    <property type="entry name" value="HAMP domain-like"/>
    <property type="match status" value="1"/>
</dbReference>
<dbReference type="Pfam" id="PF00672">
    <property type="entry name" value="HAMP"/>
    <property type="match status" value="1"/>
</dbReference>
<organism evidence="12 13">
    <name type="scientific">Pseudomonas asplenii</name>
    <dbReference type="NCBI Taxonomy" id="53407"/>
    <lineage>
        <taxon>Bacteria</taxon>
        <taxon>Pseudomonadati</taxon>
        <taxon>Pseudomonadota</taxon>
        <taxon>Gammaproteobacteria</taxon>
        <taxon>Pseudomonadales</taxon>
        <taxon>Pseudomonadaceae</taxon>
        <taxon>Pseudomonas</taxon>
    </lineage>
</organism>
<keyword evidence="8" id="KW-0067">ATP-binding</keyword>
<evidence type="ECO:0000256" key="5">
    <source>
        <dbReference type="ARBA" id="ARBA00022679"/>
    </source>
</evidence>
<dbReference type="InterPro" id="IPR004358">
    <property type="entry name" value="Sig_transdc_His_kin-like_C"/>
</dbReference>
<dbReference type="Gene3D" id="3.30.565.10">
    <property type="entry name" value="Histidine kinase-like ATPase, C-terminal domain"/>
    <property type="match status" value="1"/>
</dbReference>
<gene>
    <name evidence="12" type="ORF">PF66_00179</name>
</gene>
<dbReference type="InterPro" id="IPR036890">
    <property type="entry name" value="HATPase_C_sf"/>
</dbReference>
<keyword evidence="7 12" id="KW-0418">Kinase</keyword>
<proteinExistence type="predicted"/>
<dbReference type="STRING" id="50340.PF66_00179"/>
<dbReference type="CDD" id="cd00075">
    <property type="entry name" value="HATPase"/>
    <property type="match status" value="1"/>
</dbReference>
<keyword evidence="13" id="KW-1185">Reference proteome</keyword>
<dbReference type="SMART" id="SM00388">
    <property type="entry name" value="HisKA"/>
    <property type="match status" value="1"/>
</dbReference>
<dbReference type="EC" id="2.7.13.3" evidence="3"/>
<dbReference type="InterPro" id="IPR003660">
    <property type="entry name" value="HAMP_dom"/>
</dbReference>
<dbReference type="InterPro" id="IPR003661">
    <property type="entry name" value="HisK_dim/P_dom"/>
</dbReference>
<dbReference type="GO" id="GO:0005524">
    <property type="term" value="F:ATP binding"/>
    <property type="evidence" value="ECO:0007669"/>
    <property type="project" value="UniProtKB-KW"/>
</dbReference>
<dbReference type="Gene3D" id="1.10.287.130">
    <property type="match status" value="1"/>
</dbReference>
<sequence length="597" mass="66012">MNSTPERRRKRRPFSISRWSVQRKLLLAFWLVSVVPTMIAAELAATTLSQIFDSNVRIWLQESTKIVKDEISEIQRDNARVAQLFLLYTRPPTSRQAAKHDKLTADIADAMGIDVVALIRTQDHKVVFSTASQDIVEQINTAPNAVLQTIKVAEVPTGVVVSTFQSTQEGVDYQLLIATYLDSSFLNSVADVHSLDLRLYLANAKGFAEIFSTQRFEDHPLQVPAKIEKNLRETRLPSELFTSRYSGLYWPIFNDTGDLQGVIFSGLLRHTSLVGLVNQSNLFILIFLVGSALSLSVGWLVSQRLTLPLRGLAEGVGAVISGNYNKRIPVIGSDELAELSHTFNHMTERLGELHHLEAQLRRRDRLHALGEVAMGLAHEIRNPLGIIKTATQLLHRRASLPDNDKRHLEYVISEVSRINDLITEFLDFAKPSAPIRAIQPARALAEEILGFCAPELATHNIDARIDDQAPGVTLYADAGQLKQACLNLILNAIDAMPNGGRLTLGIGKDQDYTIISVSDTGQGIEPDMIERIFTPFVTTKASGTGLGLAKVFSIMENHDGRIECTSEKDAGACFKLYIPAHGEDLDAGDDEEHDDDA</sequence>
<dbReference type="PRINTS" id="PR00344">
    <property type="entry name" value="BCTRLSENSOR"/>
</dbReference>
<dbReference type="CDD" id="cd06225">
    <property type="entry name" value="HAMP"/>
    <property type="match status" value="1"/>
</dbReference>
<keyword evidence="6" id="KW-0547">Nucleotide-binding</keyword>
<evidence type="ECO:0000256" key="7">
    <source>
        <dbReference type="ARBA" id="ARBA00022777"/>
    </source>
</evidence>
<comment type="subcellular location">
    <subcellularLocation>
        <location evidence="2">Membrane</location>
    </subcellularLocation>
</comment>
<evidence type="ECO:0000256" key="2">
    <source>
        <dbReference type="ARBA" id="ARBA00004370"/>
    </source>
</evidence>
<keyword evidence="5" id="KW-0808">Transferase</keyword>
<evidence type="ECO:0000313" key="12">
    <source>
        <dbReference type="EMBL" id="KPA93250.1"/>
    </source>
</evidence>
<dbReference type="Gene3D" id="6.10.340.10">
    <property type="match status" value="1"/>
</dbReference>
<dbReference type="PROSITE" id="PS50109">
    <property type="entry name" value="HIS_KIN"/>
    <property type="match status" value="1"/>
</dbReference>
<dbReference type="CDD" id="cd00082">
    <property type="entry name" value="HisKA"/>
    <property type="match status" value="1"/>
</dbReference>
<dbReference type="InterPro" id="IPR036097">
    <property type="entry name" value="HisK_dim/P_sf"/>
</dbReference>
<dbReference type="RefSeq" id="WP_054061675.1">
    <property type="nucleotide sequence ID" value="NZ_JSYZ01000001.1"/>
</dbReference>
<evidence type="ECO:0000313" key="13">
    <source>
        <dbReference type="Proteomes" id="UP000037931"/>
    </source>
</evidence>
<dbReference type="PANTHER" id="PTHR43065">
    <property type="entry name" value="SENSOR HISTIDINE KINASE"/>
    <property type="match status" value="1"/>
</dbReference>
<dbReference type="Pfam" id="PF00512">
    <property type="entry name" value="HisKA"/>
    <property type="match status" value="1"/>
</dbReference>
<dbReference type="InterPro" id="IPR005467">
    <property type="entry name" value="His_kinase_dom"/>
</dbReference>
<protein>
    <recommendedName>
        <fullName evidence="3">histidine kinase</fullName>
        <ecNumber evidence="3">2.7.13.3</ecNumber>
    </recommendedName>
</protein>
<dbReference type="PATRIC" id="fig|50340.43.peg.181"/>
<dbReference type="OrthoDB" id="1931120at2"/>
<dbReference type="SUPFAM" id="SSF55874">
    <property type="entry name" value="ATPase domain of HSP90 chaperone/DNA topoisomerase II/histidine kinase"/>
    <property type="match status" value="1"/>
</dbReference>
<reference evidence="12 13" key="1">
    <citation type="journal article" date="2015" name="PLoS ONE">
        <title>Rice-Infecting Pseudomonas Genomes Are Highly Accessorized and Harbor Multiple Putative Virulence Mechanisms to Cause Sheath Brown Rot.</title>
        <authorList>
            <person name="Quibod I.L."/>
            <person name="Grande G."/>
            <person name="Oreiro E.G."/>
            <person name="Borja F.N."/>
            <person name="Dossa G.S."/>
            <person name="Mauleon R."/>
            <person name="Cruz C.V."/>
            <person name="Oliva R."/>
        </authorList>
    </citation>
    <scope>NUCLEOTIDE SEQUENCE [LARGE SCALE GENOMIC DNA]</scope>
    <source>
        <strain evidence="12 13">IRRI 6609</strain>
    </source>
</reference>
<dbReference type="SMART" id="SM00304">
    <property type="entry name" value="HAMP"/>
    <property type="match status" value="1"/>
</dbReference>
<dbReference type="SMART" id="SM00387">
    <property type="entry name" value="HATPase_c"/>
    <property type="match status" value="1"/>
</dbReference>
<feature type="domain" description="Histidine kinase" evidence="10">
    <location>
        <begin position="375"/>
        <end position="582"/>
    </location>
</feature>
<keyword evidence="4" id="KW-0597">Phosphoprotein</keyword>
<evidence type="ECO:0000256" key="1">
    <source>
        <dbReference type="ARBA" id="ARBA00000085"/>
    </source>
</evidence>
<evidence type="ECO:0000256" key="3">
    <source>
        <dbReference type="ARBA" id="ARBA00012438"/>
    </source>
</evidence>
<dbReference type="Proteomes" id="UP000037931">
    <property type="component" value="Unassembled WGS sequence"/>
</dbReference>
<accession>A0A0N0E650</accession>
<dbReference type="InterPro" id="IPR003594">
    <property type="entry name" value="HATPase_dom"/>
</dbReference>
<dbReference type="AlphaFoldDB" id="A0A0N0E650"/>
<dbReference type="PROSITE" id="PS50885">
    <property type="entry name" value="HAMP"/>
    <property type="match status" value="1"/>
</dbReference>
<dbReference type="GO" id="GO:0016020">
    <property type="term" value="C:membrane"/>
    <property type="evidence" value="ECO:0007669"/>
    <property type="project" value="UniProtKB-SubCell"/>
</dbReference>
<keyword evidence="9" id="KW-0902">Two-component regulatory system</keyword>
<evidence type="ECO:0000256" key="4">
    <source>
        <dbReference type="ARBA" id="ARBA00022553"/>
    </source>
</evidence>
<comment type="catalytic activity">
    <reaction evidence="1">
        <text>ATP + protein L-histidine = ADP + protein N-phospho-L-histidine.</text>
        <dbReference type="EC" id="2.7.13.3"/>
    </reaction>
</comment>
<dbReference type="Pfam" id="PF02518">
    <property type="entry name" value="HATPase_c"/>
    <property type="match status" value="1"/>
</dbReference>
<dbReference type="PANTHER" id="PTHR43065:SF10">
    <property type="entry name" value="PEROXIDE STRESS-ACTIVATED HISTIDINE KINASE MAK3"/>
    <property type="match status" value="1"/>
</dbReference>
<comment type="caution">
    <text evidence="12">The sequence shown here is derived from an EMBL/GenBank/DDBJ whole genome shotgun (WGS) entry which is preliminary data.</text>
</comment>
<dbReference type="EMBL" id="JSYZ01000001">
    <property type="protein sequence ID" value="KPA93250.1"/>
    <property type="molecule type" value="Genomic_DNA"/>
</dbReference>
<evidence type="ECO:0000256" key="8">
    <source>
        <dbReference type="ARBA" id="ARBA00022840"/>
    </source>
</evidence>
<name>A0A0N0E650_9PSED</name>
<evidence type="ECO:0000256" key="6">
    <source>
        <dbReference type="ARBA" id="ARBA00022741"/>
    </source>
</evidence>
<evidence type="ECO:0000259" key="11">
    <source>
        <dbReference type="PROSITE" id="PS50885"/>
    </source>
</evidence>
<evidence type="ECO:0000259" key="10">
    <source>
        <dbReference type="PROSITE" id="PS50109"/>
    </source>
</evidence>
<dbReference type="SUPFAM" id="SSF47384">
    <property type="entry name" value="Homodimeric domain of signal transducing histidine kinase"/>
    <property type="match status" value="1"/>
</dbReference>
<evidence type="ECO:0000256" key="9">
    <source>
        <dbReference type="ARBA" id="ARBA00023012"/>
    </source>
</evidence>
<feature type="domain" description="HAMP" evidence="11">
    <location>
        <begin position="303"/>
        <end position="355"/>
    </location>
</feature>